<accession>A0A834W590</accession>
<dbReference type="Proteomes" id="UP000634136">
    <property type="component" value="Unassembled WGS sequence"/>
</dbReference>
<evidence type="ECO:0000313" key="1">
    <source>
        <dbReference type="EMBL" id="KAF7810185.1"/>
    </source>
</evidence>
<organism evidence="1 2">
    <name type="scientific">Senna tora</name>
    <dbReference type="NCBI Taxonomy" id="362788"/>
    <lineage>
        <taxon>Eukaryota</taxon>
        <taxon>Viridiplantae</taxon>
        <taxon>Streptophyta</taxon>
        <taxon>Embryophyta</taxon>
        <taxon>Tracheophyta</taxon>
        <taxon>Spermatophyta</taxon>
        <taxon>Magnoliopsida</taxon>
        <taxon>eudicotyledons</taxon>
        <taxon>Gunneridae</taxon>
        <taxon>Pentapetalae</taxon>
        <taxon>rosids</taxon>
        <taxon>fabids</taxon>
        <taxon>Fabales</taxon>
        <taxon>Fabaceae</taxon>
        <taxon>Caesalpinioideae</taxon>
        <taxon>Cassia clade</taxon>
        <taxon>Senna</taxon>
    </lineage>
</organism>
<gene>
    <name evidence="1" type="ORF">G2W53_036928</name>
</gene>
<proteinExistence type="predicted"/>
<sequence>MSILELTVLSIEGLHHYASYPFTALFSPTPPFITLTIDGDKPSHVYTSKAPSWDHAKFRVALDSAFFSEGGNGIVNLSVRLVPSGAPTVVDACQTVIGVPVTAIIKGGAGTRQKKRDSESISLHRIAKIAVEELDSSEL</sequence>
<comment type="caution">
    <text evidence="1">The sequence shown here is derived from an EMBL/GenBank/DDBJ whole genome shotgun (WGS) entry which is preliminary data.</text>
</comment>
<dbReference type="OrthoDB" id="786358at2759"/>
<dbReference type="AlphaFoldDB" id="A0A834W590"/>
<dbReference type="EMBL" id="JAAIUW010000011">
    <property type="protein sequence ID" value="KAF7810185.1"/>
    <property type="molecule type" value="Genomic_DNA"/>
</dbReference>
<protein>
    <submittedName>
        <fullName evidence="1">BON1-associated protein 2-like</fullName>
    </submittedName>
</protein>
<evidence type="ECO:0000313" key="2">
    <source>
        <dbReference type="Proteomes" id="UP000634136"/>
    </source>
</evidence>
<reference evidence="1" key="1">
    <citation type="submission" date="2020-09" db="EMBL/GenBank/DDBJ databases">
        <title>Genome-Enabled Discovery of Anthraquinone Biosynthesis in Senna tora.</title>
        <authorList>
            <person name="Kang S.-H."/>
            <person name="Pandey R.P."/>
            <person name="Lee C.-M."/>
            <person name="Sim J.-S."/>
            <person name="Jeong J.-T."/>
            <person name="Choi B.-S."/>
            <person name="Jung M."/>
            <person name="Ginzburg D."/>
            <person name="Zhao K."/>
            <person name="Won S.Y."/>
            <person name="Oh T.-J."/>
            <person name="Yu Y."/>
            <person name="Kim N.-H."/>
            <person name="Lee O.R."/>
            <person name="Lee T.-H."/>
            <person name="Bashyal P."/>
            <person name="Kim T.-S."/>
            <person name="Lee W.-H."/>
            <person name="Kawkins C."/>
            <person name="Kim C.-K."/>
            <person name="Kim J.S."/>
            <person name="Ahn B.O."/>
            <person name="Rhee S.Y."/>
            <person name="Sohng J.K."/>
        </authorList>
    </citation>
    <scope>NUCLEOTIDE SEQUENCE</scope>
    <source>
        <tissue evidence="1">Leaf</tissue>
    </source>
</reference>
<keyword evidence="2" id="KW-1185">Reference proteome</keyword>
<name>A0A834W590_9FABA</name>